<dbReference type="EMBL" id="JANIEX010000091">
    <property type="protein sequence ID" value="KAJ3573775.1"/>
    <property type="molecule type" value="Genomic_DNA"/>
</dbReference>
<dbReference type="SUPFAM" id="SSF52540">
    <property type="entry name" value="P-loop containing nucleoside triphosphate hydrolases"/>
    <property type="match status" value="1"/>
</dbReference>
<evidence type="ECO:0000259" key="3">
    <source>
        <dbReference type="Pfam" id="PF24883"/>
    </source>
</evidence>
<proteinExistence type="predicted"/>
<feature type="domain" description="Nephrocystin 3-like N-terminal" evidence="3">
    <location>
        <begin position="124"/>
        <end position="257"/>
    </location>
</feature>
<comment type="caution">
    <text evidence="4">The sequence shown here is derived from an EMBL/GenBank/DDBJ whole genome shotgun (WGS) entry which is preliminary data.</text>
</comment>
<evidence type="ECO:0000256" key="2">
    <source>
        <dbReference type="SAM" id="MobiDB-lite"/>
    </source>
</evidence>
<gene>
    <name evidence="4" type="ORF">NP233_g2209</name>
</gene>
<protein>
    <recommendedName>
        <fullName evidence="3">Nephrocystin 3-like N-terminal domain-containing protein</fullName>
    </recommendedName>
</protein>
<dbReference type="Gene3D" id="3.40.50.300">
    <property type="entry name" value="P-loop containing nucleotide triphosphate hydrolases"/>
    <property type="match status" value="1"/>
</dbReference>
<dbReference type="InterPro" id="IPR056884">
    <property type="entry name" value="NPHP3-like_N"/>
</dbReference>
<dbReference type="PANTHER" id="PTHR10039:SF17">
    <property type="entry name" value="FUNGAL STAND N-TERMINAL GOODBYE DOMAIN-CONTAINING PROTEIN-RELATED"/>
    <property type="match status" value="1"/>
</dbReference>
<dbReference type="InterPro" id="IPR027417">
    <property type="entry name" value="P-loop_NTPase"/>
</dbReference>
<dbReference type="Pfam" id="PF24883">
    <property type="entry name" value="NPHP3_N"/>
    <property type="match status" value="1"/>
</dbReference>
<keyword evidence="1" id="KW-0677">Repeat</keyword>
<accession>A0AAD5W4T5</accession>
<evidence type="ECO:0000313" key="4">
    <source>
        <dbReference type="EMBL" id="KAJ3573775.1"/>
    </source>
</evidence>
<feature type="region of interest" description="Disordered" evidence="2">
    <location>
        <begin position="21"/>
        <end position="56"/>
    </location>
</feature>
<dbReference type="Proteomes" id="UP001213000">
    <property type="component" value="Unassembled WGS sequence"/>
</dbReference>
<name>A0AAD5W4T5_9AGAR</name>
<reference evidence="4" key="1">
    <citation type="submission" date="2022-07" db="EMBL/GenBank/DDBJ databases">
        <title>Genome Sequence of Leucocoprinus birnbaumii.</title>
        <authorList>
            <person name="Buettner E."/>
        </authorList>
    </citation>
    <scope>NUCLEOTIDE SEQUENCE</scope>
    <source>
        <strain evidence="4">VT141</strain>
    </source>
</reference>
<keyword evidence="5" id="KW-1185">Reference proteome</keyword>
<evidence type="ECO:0000313" key="5">
    <source>
        <dbReference type="Proteomes" id="UP001213000"/>
    </source>
</evidence>
<evidence type="ECO:0000256" key="1">
    <source>
        <dbReference type="ARBA" id="ARBA00022737"/>
    </source>
</evidence>
<dbReference type="PANTHER" id="PTHR10039">
    <property type="entry name" value="AMELOGENIN"/>
    <property type="match status" value="1"/>
</dbReference>
<organism evidence="4 5">
    <name type="scientific">Leucocoprinus birnbaumii</name>
    <dbReference type="NCBI Taxonomy" id="56174"/>
    <lineage>
        <taxon>Eukaryota</taxon>
        <taxon>Fungi</taxon>
        <taxon>Dikarya</taxon>
        <taxon>Basidiomycota</taxon>
        <taxon>Agaricomycotina</taxon>
        <taxon>Agaricomycetes</taxon>
        <taxon>Agaricomycetidae</taxon>
        <taxon>Agaricales</taxon>
        <taxon>Agaricineae</taxon>
        <taxon>Agaricaceae</taxon>
        <taxon>Leucocoprinus</taxon>
    </lineage>
</organism>
<dbReference type="AlphaFoldDB" id="A0AAD5W4T5"/>
<sequence>MGLDSLIDTLRLSRHFIGSRNRRKNRSLGSNQAAEGSGSARPCIQESSGHRTPPPGFFAQASNVVINNPIMTETITNNFDMFANGNAALQRLAPHTDPDAAADSSARWPPPSCHPGTRITIGNTLMNWLSNPGRQWNFIWLYGSAGCGKSAVAQTFADKCVDLERLGAAFFFSRPNKRNDPKTVVPSLAYQLATHCPEYKTIITSRLADDPQLLSKAIPVQFRKLIIEPFTYLQHQHQEAVRQPFLILLDGLDECQGEVPHRPEAHLQHIFFRIPDCDRIELIIDKECQDDVDRYLRDGLFDLQTKYNLDPSWPSADKFKIISSSGSGYFVFAATALGFIGDEEYADPVQRLDQLVAFLECIDVDIATNPLAKLDFLYTCILSDIPDHLYPITRRILAHFSYSREVTNHAMSDVLNKSAQALCNWVNIDQNMFYGSLRKLYSLIDVPAPEKAATTPLRFYHASFQDFLVNETRSGRFFIEKEKALVDITKTLIFWHEIDGRHFHVTETIFGRSHDHASLPGLKWASGADAQHIPAEIAGFAEGWCWTTSLQAVDVDPGLLSFVLELDLRYLKLDLGWMHFVNKQREKFPVGFCRTELLDEFDAQLLEYMKTMTNQVISPAAFPLTWDRFHEPGFKEYLLVGFKSKSVVVIYSEDSGSGTKYRIDRFSCDQPPSPDKITEYQSWKEEVPELRNVE</sequence>